<dbReference type="InterPro" id="IPR018337">
    <property type="entry name" value="Cell_wall/Cho-bd_repeat"/>
</dbReference>
<organism evidence="3 4">
    <name type="scientific">Lachnoanaerobaculum gingivalis</name>
    <dbReference type="NCBI Taxonomy" id="2490855"/>
    <lineage>
        <taxon>Bacteria</taxon>
        <taxon>Bacillati</taxon>
        <taxon>Bacillota</taxon>
        <taxon>Clostridia</taxon>
        <taxon>Lachnospirales</taxon>
        <taxon>Lachnospiraceae</taxon>
        <taxon>Lachnoanaerobaculum</taxon>
    </lineage>
</organism>
<evidence type="ECO:0000256" key="1">
    <source>
        <dbReference type="ARBA" id="ARBA00022737"/>
    </source>
</evidence>
<evidence type="ECO:0000256" key="2">
    <source>
        <dbReference type="PROSITE-ProRule" id="PRU00591"/>
    </source>
</evidence>
<comment type="caution">
    <text evidence="3">The sequence shown here is derived from an EMBL/GenBank/DDBJ whole genome shotgun (WGS) entry which is preliminary data.</text>
</comment>
<dbReference type="Gene3D" id="2.10.270.10">
    <property type="entry name" value="Cholin Binding"/>
    <property type="match status" value="1"/>
</dbReference>
<feature type="repeat" description="Cell wall-binding" evidence="2">
    <location>
        <begin position="80"/>
        <end position="100"/>
    </location>
</feature>
<dbReference type="PROSITE" id="PS51170">
    <property type="entry name" value="CW"/>
    <property type="match status" value="1"/>
</dbReference>
<keyword evidence="4" id="KW-1185">Reference proteome</keyword>
<name>A0A3P3QYF1_9FIRM</name>
<gene>
    <name evidence="3" type="ORF">EHV10_04330</name>
</gene>
<dbReference type="Proteomes" id="UP000272490">
    <property type="component" value="Unassembled WGS sequence"/>
</dbReference>
<dbReference type="EMBL" id="RRCO01000002">
    <property type="protein sequence ID" value="RRJ25778.1"/>
    <property type="molecule type" value="Genomic_DNA"/>
</dbReference>
<sequence>MDNIFFMYRMLKSNHINRNSLSGHLILFNEVYMKKLLFAMSFAFAVSAMSIIVSAQGTGGSWRKNDIGWWHETYDGSYYRNAWFQDSDSKWYYFNRDGYMVADQWVGDYYLSYRGSMLTNTITPDGYAVDYNGKWIHAGSNGRVGDTDLDNGTYTFDLTVDGKEMGVDYCGIYGNQYLIAGHIYRDSDNLHVEYRSLSYKLTGNTRYRTKYGMSGSVDVSQEQFVEFANDYSAQCLLTITVVNGDVADIMLYKLR</sequence>
<dbReference type="SUPFAM" id="SSF69360">
    <property type="entry name" value="Cell wall binding repeat"/>
    <property type="match status" value="1"/>
</dbReference>
<evidence type="ECO:0000313" key="4">
    <source>
        <dbReference type="Proteomes" id="UP000272490"/>
    </source>
</evidence>
<evidence type="ECO:0008006" key="5">
    <source>
        <dbReference type="Google" id="ProtNLM"/>
    </source>
</evidence>
<evidence type="ECO:0000313" key="3">
    <source>
        <dbReference type="EMBL" id="RRJ25778.1"/>
    </source>
</evidence>
<dbReference type="AlphaFoldDB" id="A0A3P3QYF1"/>
<protein>
    <recommendedName>
        <fullName evidence="5">Cell wall-binding protein</fullName>
    </recommendedName>
</protein>
<dbReference type="Pfam" id="PF19085">
    <property type="entry name" value="Choline_bind_2"/>
    <property type="match status" value="1"/>
</dbReference>
<accession>A0A3P3QYF1</accession>
<proteinExistence type="predicted"/>
<reference evidence="3 4" key="1">
    <citation type="submission" date="2018-11" db="EMBL/GenBank/DDBJ databases">
        <title>Genome sequencing of Lachnoanaerobaculum sp. KCOM 2030 (= ChDC B114).</title>
        <authorList>
            <person name="Kook J.-K."/>
            <person name="Park S.-N."/>
            <person name="Lim Y.K."/>
        </authorList>
    </citation>
    <scope>NUCLEOTIDE SEQUENCE [LARGE SCALE GENOMIC DNA]</scope>
    <source>
        <strain evidence="3 4">KCOM 2030</strain>
    </source>
</reference>
<keyword evidence="1" id="KW-0677">Repeat</keyword>